<evidence type="ECO:0000313" key="6">
    <source>
        <dbReference type="Proteomes" id="UP000076532"/>
    </source>
</evidence>
<reference evidence="5 6" key="1">
    <citation type="journal article" date="2016" name="Mol. Biol. Evol.">
        <title>Comparative Genomics of Early-Diverging Mushroom-Forming Fungi Provides Insights into the Origins of Lignocellulose Decay Capabilities.</title>
        <authorList>
            <person name="Nagy L.G."/>
            <person name="Riley R."/>
            <person name="Tritt A."/>
            <person name="Adam C."/>
            <person name="Daum C."/>
            <person name="Floudas D."/>
            <person name="Sun H."/>
            <person name="Yadav J.S."/>
            <person name="Pangilinan J."/>
            <person name="Larsson K.H."/>
            <person name="Matsuura K."/>
            <person name="Barry K."/>
            <person name="Labutti K."/>
            <person name="Kuo R."/>
            <person name="Ohm R.A."/>
            <person name="Bhattacharya S.S."/>
            <person name="Shirouzu T."/>
            <person name="Yoshinaga Y."/>
            <person name="Martin F.M."/>
            <person name="Grigoriev I.V."/>
            <person name="Hibbett D.S."/>
        </authorList>
    </citation>
    <scope>NUCLEOTIDE SEQUENCE [LARGE SCALE GENOMIC DNA]</scope>
    <source>
        <strain evidence="5 6">CBS 109695</strain>
    </source>
</reference>
<feature type="binding site" evidence="3">
    <location>
        <position position="210"/>
    </location>
    <ligand>
        <name>a divalent metal cation</name>
        <dbReference type="ChEBI" id="CHEBI:60240"/>
    </ligand>
</feature>
<dbReference type="PANTHER" id="PTHR10907:SF47">
    <property type="entry name" value="REGUCALCIN"/>
    <property type="match status" value="1"/>
</dbReference>
<dbReference type="GO" id="GO:0019853">
    <property type="term" value="P:L-ascorbic acid biosynthetic process"/>
    <property type="evidence" value="ECO:0007669"/>
    <property type="project" value="TreeGrafter"/>
</dbReference>
<accession>A0A166U2X0</accession>
<dbReference type="GO" id="GO:0004341">
    <property type="term" value="F:gluconolactonase activity"/>
    <property type="evidence" value="ECO:0007669"/>
    <property type="project" value="TreeGrafter"/>
</dbReference>
<keyword evidence="3" id="KW-0479">Metal-binding</keyword>
<dbReference type="EMBL" id="KV417490">
    <property type="protein sequence ID" value="KZP31254.1"/>
    <property type="molecule type" value="Genomic_DNA"/>
</dbReference>
<evidence type="ECO:0000256" key="1">
    <source>
        <dbReference type="ARBA" id="ARBA00008853"/>
    </source>
</evidence>
<feature type="binding site" evidence="3">
    <location>
        <position position="21"/>
    </location>
    <ligand>
        <name>a divalent metal cation</name>
        <dbReference type="ChEBI" id="CHEBI:60240"/>
    </ligand>
</feature>
<evidence type="ECO:0000256" key="2">
    <source>
        <dbReference type="PIRSR" id="PIRSR605511-1"/>
    </source>
</evidence>
<comment type="similarity">
    <text evidence="1">Belongs to the SMP-30/CGR1 family.</text>
</comment>
<dbReference type="OrthoDB" id="423498at2759"/>
<feature type="binding site" evidence="3">
    <location>
        <position position="156"/>
    </location>
    <ligand>
        <name>a divalent metal cation</name>
        <dbReference type="ChEBI" id="CHEBI:60240"/>
    </ligand>
</feature>
<dbReference type="SUPFAM" id="SSF63829">
    <property type="entry name" value="Calcium-dependent phosphotriesterase"/>
    <property type="match status" value="1"/>
</dbReference>
<gene>
    <name evidence="5" type="ORF">FIBSPDRAFT_45019</name>
</gene>
<evidence type="ECO:0000256" key="3">
    <source>
        <dbReference type="PIRSR" id="PIRSR605511-2"/>
    </source>
</evidence>
<feature type="domain" description="SMP-30/Gluconolactonase/LRE-like region" evidence="4">
    <location>
        <begin position="19"/>
        <end position="270"/>
    </location>
</feature>
<feature type="binding site" evidence="3">
    <location>
        <position position="108"/>
    </location>
    <ligand>
        <name>substrate</name>
    </ligand>
</feature>
<protein>
    <recommendedName>
        <fullName evidence="4">SMP-30/Gluconolactonase/LRE-like region domain-containing protein</fullName>
    </recommendedName>
</protein>
<dbReference type="Gene3D" id="2.120.10.30">
    <property type="entry name" value="TolB, C-terminal domain"/>
    <property type="match status" value="1"/>
</dbReference>
<organism evidence="5 6">
    <name type="scientific">Athelia psychrophila</name>
    <dbReference type="NCBI Taxonomy" id="1759441"/>
    <lineage>
        <taxon>Eukaryota</taxon>
        <taxon>Fungi</taxon>
        <taxon>Dikarya</taxon>
        <taxon>Basidiomycota</taxon>
        <taxon>Agaricomycotina</taxon>
        <taxon>Agaricomycetes</taxon>
        <taxon>Agaricomycetidae</taxon>
        <taxon>Atheliales</taxon>
        <taxon>Atheliaceae</taxon>
        <taxon>Athelia</taxon>
    </lineage>
</organism>
<name>A0A166U2X0_9AGAM</name>
<keyword evidence="3" id="KW-0862">Zinc</keyword>
<evidence type="ECO:0000259" key="4">
    <source>
        <dbReference type="Pfam" id="PF08450"/>
    </source>
</evidence>
<feature type="active site" description="Proton donor/acceptor" evidence="2">
    <location>
        <position position="210"/>
    </location>
</feature>
<dbReference type="InterPro" id="IPR011042">
    <property type="entry name" value="6-blade_b-propeller_TolB-like"/>
</dbReference>
<dbReference type="Proteomes" id="UP000076532">
    <property type="component" value="Unassembled WGS sequence"/>
</dbReference>
<dbReference type="PRINTS" id="PR01790">
    <property type="entry name" value="SMP30FAMILY"/>
</dbReference>
<dbReference type="PANTHER" id="PTHR10907">
    <property type="entry name" value="REGUCALCIN"/>
    <property type="match status" value="1"/>
</dbReference>
<proteinExistence type="inferred from homology"/>
<dbReference type="InterPro" id="IPR005511">
    <property type="entry name" value="SMP-30"/>
</dbReference>
<dbReference type="STRING" id="436010.A0A166U2X0"/>
<sequence>MPPTIIVADKPLLKIGCILGEAPLYDSKTAILHFVDLEDNKVFHLDTKTLQYTVEQLEESITCLAFRKNGPGLACLAAQGVALLPGNSTLTYLSRPLRKSWAPHTRFNDGACDSHGRFFAGSVWASDRGIPGQLWRYDPADGTCLVVDEGPFTDSNGLGWSSDEKTFYFTDSRANIIYAYDYDVESGAISNRRVFADTTAQGQAVDGYADGLCFDSEGGLWCARWGGSRIVRHAADGTVDAEIVFPTVFKVTACCFGGPNEDQMYVTTAHCVAGGDIEAAQKQEEFPDSGHLFVVDLAGKYKGGKWRHSFAG</sequence>
<comment type="cofactor">
    <cofactor evidence="3">
        <name>Zn(2+)</name>
        <dbReference type="ChEBI" id="CHEBI:29105"/>
    </cofactor>
    <text evidence="3">Binds 1 divalent metal cation per subunit.</text>
</comment>
<keyword evidence="6" id="KW-1185">Reference proteome</keyword>
<dbReference type="InterPro" id="IPR013658">
    <property type="entry name" value="SGL"/>
</dbReference>
<dbReference type="AlphaFoldDB" id="A0A166U2X0"/>
<dbReference type="Pfam" id="PF08450">
    <property type="entry name" value="SGL"/>
    <property type="match status" value="1"/>
</dbReference>
<evidence type="ECO:0000313" key="5">
    <source>
        <dbReference type="EMBL" id="KZP31254.1"/>
    </source>
</evidence>
<feature type="binding site" evidence="3">
    <location>
        <position position="106"/>
    </location>
    <ligand>
        <name>substrate</name>
    </ligand>
</feature>
<dbReference type="GO" id="GO:0005509">
    <property type="term" value="F:calcium ion binding"/>
    <property type="evidence" value="ECO:0007669"/>
    <property type="project" value="TreeGrafter"/>
</dbReference>